<proteinExistence type="inferred from homology"/>
<sequence>MGGGRTLPKNLEISVLLDFYGDMLTEKQREMIEFYYNDDLSLAEIAENQGITRQGVRDSIKRAEQQMLEMEDRLGMAKRFHEMQDGLEKICEAAGRIAEYNNRFVFAFEIDTEVKSIIETAQQLCE</sequence>
<comment type="similarity">
    <text evidence="1 3">Belongs to the UPF0122 family.</text>
</comment>
<evidence type="ECO:0000256" key="1">
    <source>
        <dbReference type="ARBA" id="ARBA00008720"/>
    </source>
</evidence>
<evidence type="ECO:0000313" key="5">
    <source>
        <dbReference type="Proteomes" id="UP000651482"/>
    </source>
</evidence>
<evidence type="ECO:0000313" key="4">
    <source>
        <dbReference type="EMBL" id="MBC8532945.1"/>
    </source>
</evidence>
<dbReference type="InterPro" id="IPR036388">
    <property type="entry name" value="WH-like_DNA-bd_sf"/>
</dbReference>
<organism evidence="4 5">
    <name type="scientific">Yeguia hominis</name>
    <dbReference type="NCBI Taxonomy" id="2763662"/>
    <lineage>
        <taxon>Bacteria</taxon>
        <taxon>Bacillati</taxon>
        <taxon>Bacillota</taxon>
        <taxon>Clostridia</taxon>
        <taxon>Eubacteriales</taxon>
        <taxon>Yeguiaceae</taxon>
        <taxon>Yeguia</taxon>
    </lineage>
</organism>
<keyword evidence="4" id="KW-0238">DNA-binding</keyword>
<dbReference type="PANTHER" id="PTHR40083">
    <property type="entry name" value="UPF0122 PROTEIN CBO2450/CLC_2298"/>
    <property type="match status" value="1"/>
</dbReference>
<dbReference type="GO" id="GO:0003677">
    <property type="term" value="F:DNA binding"/>
    <property type="evidence" value="ECO:0007669"/>
    <property type="project" value="UniProtKB-KW"/>
</dbReference>
<dbReference type="SUPFAM" id="SSF88659">
    <property type="entry name" value="Sigma3 and sigma4 domains of RNA polymerase sigma factors"/>
    <property type="match status" value="1"/>
</dbReference>
<name>A0A926D5S9_9FIRM</name>
<comment type="caution">
    <text evidence="4">The sequence shown here is derived from an EMBL/GenBank/DDBJ whole genome shotgun (WGS) entry which is preliminary data.</text>
</comment>
<protein>
    <recommendedName>
        <fullName evidence="3">UPF0122 protein IAG03_02805</fullName>
    </recommendedName>
</protein>
<dbReference type="AlphaFoldDB" id="A0A926D5S9"/>
<evidence type="ECO:0000256" key="3">
    <source>
        <dbReference type="HAMAP-Rule" id="MF_00245"/>
    </source>
</evidence>
<dbReference type="InterPro" id="IPR013324">
    <property type="entry name" value="RNA_pol_sigma_r3/r4-like"/>
</dbReference>
<reference evidence="4" key="1">
    <citation type="submission" date="2020-08" db="EMBL/GenBank/DDBJ databases">
        <title>Genome public.</title>
        <authorList>
            <person name="Liu C."/>
            <person name="Sun Q."/>
        </authorList>
    </citation>
    <scope>NUCLEOTIDE SEQUENCE</scope>
    <source>
        <strain evidence="4">NSJ-40</strain>
    </source>
</reference>
<dbReference type="PANTHER" id="PTHR40083:SF1">
    <property type="entry name" value="UPF0122 PROTEIN YLXM"/>
    <property type="match status" value="1"/>
</dbReference>
<dbReference type="InterPro" id="IPR054831">
    <property type="entry name" value="UPF0122_fam_protein"/>
</dbReference>
<dbReference type="HAMAP" id="MF_00245">
    <property type="entry name" value="UPF0122"/>
    <property type="match status" value="1"/>
</dbReference>
<dbReference type="Pfam" id="PF04297">
    <property type="entry name" value="UPF0122"/>
    <property type="match status" value="1"/>
</dbReference>
<dbReference type="EMBL" id="JACRSN010000003">
    <property type="protein sequence ID" value="MBC8532945.1"/>
    <property type="molecule type" value="Genomic_DNA"/>
</dbReference>
<gene>
    <name evidence="4" type="ORF">IAG03_02805</name>
</gene>
<accession>A0A926D5S9</accession>
<dbReference type="InterPro" id="IPR007394">
    <property type="entry name" value="UPF0122"/>
</dbReference>
<evidence type="ECO:0000256" key="2">
    <source>
        <dbReference type="ARBA" id="ARBA00024764"/>
    </source>
</evidence>
<dbReference type="NCBIfam" id="NF045758">
    <property type="entry name" value="YlxM"/>
    <property type="match status" value="1"/>
</dbReference>
<comment type="function">
    <text evidence="2 3">Might take part in the signal recognition particle (SRP) pathway. This is inferred from the conservation of its genetic proximity to ftsY/ffh. May be a regulatory protein.</text>
</comment>
<keyword evidence="5" id="KW-1185">Reference proteome</keyword>
<dbReference type="Proteomes" id="UP000651482">
    <property type="component" value="Unassembled WGS sequence"/>
</dbReference>
<dbReference type="Gene3D" id="1.10.10.10">
    <property type="entry name" value="Winged helix-like DNA-binding domain superfamily/Winged helix DNA-binding domain"/>
    <property type="match status" value="1"/>
</dbReference>